<sequence>MSIGGGAHLIFGGGSSNRTVSSQQFECHPGGTTEAAIILSLGALGMSANIFLMTLLIARRHLRRGNEQPGRKEKNPNPRPAVEADGMAGADVVQRQKCSRGRYKPRGGSTTDRRKQTCRPSVHATRDCTFQHIHHGYGLALHMNFQV</sequence>
<keyword evidence="2" id="KW-0472">Membrane</keyword>
<evidence type="ECO:0000256" key="2">
    <source>
        <dbReference type="SAM" id="Phobius"/>
    </source>
</evidence>
<comment type="caution">
    <text evidence="3">The sequence shown here is derived from an EMBL/GenBank/DDBJ whole genome shotgun (WGS) entry which is preliminary data.</text>
</comment>
<dbReference type="Proteomes" id="UP001487740">
    <property type="component" value="Unassembled WGS sequence"/>
</dbReference>
<dbReference type="AlphaFoldDB" id="A0AAW0T3T8"/>
<feature type="compositionally biased region" description="Basic and acidic residues" evidence="1">
    <location>
        <begin position="64"/>
        <end position="76"/>
    </location>
</feature>
<name>A0AAW0T3T8_SCYPA</name>
<evidence type="ECO:0000313" key="4">
    <source>
        <dbReference type="Proteomes" id="UP001487740"/>
    </source>
</evidence>
<protein>
    <submittedName>
        <fullName evidence="3">Uncharacterized protein</fullName>
    </submittedName>
</protein>
<dbReference type="EMBL" id="JARAKH010000039">
    <property type="protein sequence ID" value="KAK8382339.1"/>
    <property type="molecule type" value="Genomic_DNA"/>
</dbReference>
<evidence type="ECO:0000313" key="3">
    <source>
        <dbReference type="EMBL" id="KAK8382339.1"/>
    </source>
</evidence>
<keyword evidence="2" id="KW-0812">Transmembrane</keyword>
<accession>A0AAW0T3T8</accession>
<reference evidence="3 4" key="1">
    <citation type="submission" date="2023-03" db="EMBL/GenBank/DDBJ databases">
        <title>High-quality genome of Scylla paramamosain provides insights in environmental adaptation.</title>
        <authorList>
            <person name="Zhang L."/>
        </authorList>
    </citation>
    <scope>NUCLEOTIDE SEQUENCE [LARGE SCALE GENOMIC DNA]</scope>
    <source>
        <strain evidence="3">LZ_2023a</strain>
        <tissue evidence="3">Muscle</tissue>
    </source>
</reference>
<gene>
    <name evidence="3" type="ORF">O3P69_015336</name>
</gene>
<feature type="transmembrane region" description="Helical" evidence="2">
    <location>
        <begin position="35"/>
        <end position="58"/>
    </location>
</feature>
<organism evidence="3 4">
    <name type="scientific">Scylla paramamosain</name>
    <name type="common">Mud crab</name>
    <dbReference type="NCBI Taxonomy" id="85552"/>
    <lineage>
        <taxon>Eukaryota</taxon>
        <taxon>Metazoa</taxon>
        <taxon>Ecdysozoa</taxon>
        <taxon>Arthropoda</taxon>
        <taxon>Crustacea</taxon>
        <taxon>Multicrustacea</taxon>
        <taxon>Malacostraca</taxon>
        <taxon>Eumalacostraca</taxon>
        <taxon>Eucarida</taxon>
        <taxon>Decapoda</taxon>
        <taxon>Pleocyemata</taxon>
        <taxon>Brachyura</taxon>
        <taxon>Eubrachyura</taxon>
        <taxon>Portunoidea</taxon>
        <taxon>Portunidae</taxon>
        <taxon>Portuninae</taxon>
        <taxon>Scylla</taxon>
    </lineage>
</organism>
<evidence type="ECO:0000256" key="1">
    <source>
        <dbReference type="SAM" id="MobiDB-lite"/>
    </source>
</evidence>
<feature type="region of interest" description="Disordered" evidence="1">
    <location>
        <begin position="63"/>
        <end position="121"/>
    </location>
</feature>
<proteinExistence type="predicted"/>
<keyword evidence="2" id="KW-1133">Transmembrane helix</keyword>
<keyword evidence="4" id="KW-1185">Reference proteome</keyword>